<dbReference type="Proteomes" id="UP001157006">
    <property type="component" value="Chromosome 1L"/>
</dbReference>
<dbReference type="HAMAP" id="MF_00039">
    <property type="entry name" value="Adenylate_kinase_AK6"/>
    <property type="match status" value="1"/>
</dbReference>
<keyword evidence="5 10" id="KW-0808">Transferase</keyword>
<keyword evidence="4 10" id="KW-0698">rRNA processing</keyword>
<comment type="catalytic activity">
    <reaction evidence="10">
        <text>ATP + H2O = ADP + phosphate + H(+)</text>
        <dbReference type="Rhea" id="RHEA:13065"/>
        <dbReference type="ChEBI" id="CHEBI:15377"/>
        <dbReference type="ChEBI" id="CHEBI:15378"/>
        <dbReference type="ChEBI" id="CHEBI:30616"/>
        <dbReference type="ChEBI" id="CHEBI:43474"/>
        <dbReference type="ChEBI" id="CHEBI:456216"/>
    </reaction>
</comment>
<dbReference type="EMBL" id="OX451736">
    <property type="protein sequence ID" value="CAI8586633.1"/>
    <property type="molecule type" value="Genomic_DNA"/>
</dbReference>
<comment type="caution">
    <text evidence="10">Lacks conserved residue(s) required for the propagation of feature annotation.</text>
</comment>
<dbReference type="FunFam" id="3.40.50.300:FF:000372">
    <property type="entry name" value="Adenylate kinase isoenzyme 6 homolog"/>
    <property type="match status" value="1"/>
</dbReference>
<keyword evidence="12" id="KW-1185">Reference proteome</keyword>
<evidence type="ECO:0000313" key="11">
    <source>
        <dbReference type="EMBL" id="CAI8586633.1"/>
    </source>
</evidence>
<dbReference type="SUPFAM" id="SSF52540">
    <property type="entry name" value="P-loop containing nucleoside triphosphate hydrolases"/>
    <property type="match status" value="1"/>
</dbReference>
<feature type="binding site" evidence="10">
    <location>
        <position position="163"/>
    </location>
    <ligand>
        <name>ATP</name>
        <dbReference type="ChEBI" id="CHEBI:30616"/>
    </ligand>
</feature>
<dbReference type="InterPro" id="IPR020618">
    <property type="entry name" value="Adenyl_kinase_AK6"/>
</dbReference>
<dbReference type="GO" id="GO:0016887">
    <property type="term" value="F:ATP hydrolysis activity"/>
    <property type="evidence" value="ECO:0007669"/>
    <property type="project" value="UniProtKB-UniRule"/>
</dbReference>
<dbReference type="EC" id="2.7.4.3" evidence="10"/>
<dbReference type="GO" id="GO:0004017">
    <property type="term" value="F:AMP kinase activity"/>
    <property type="evidence" value="ECO:0007669"/>
    <property type="project" value="UniProtKB-UniRule"/>
</dbReference>
<keyword evidence="9 10" id="KW-0539">Nucleus</keyword>
<evidence type="ECO:0000256" key="10">
    <source>
        <dbReference type="HAMAP-Rule" id="MF_03173"/>
    </source>
</evidence>
<name>A0AAV0YPA3_VICFA</name>
<dbReference type="GO" id="GO:0005634">
    <property type="term" value="C:nucleus"/>
    <property type="evidence" value="ECO:0007669"/>
    <property type="project" value="UniProtKB-SubCell"/>
</dbReference>
<comment type="catalytic activity">
    <reaction evidence="1 10">
        <text>AMP + ATP = 2 ADP</text>
        <dbReference type="Rhea" id="RHEA:12973"/>
        <dbReference type="ChEBI" id="CHEBI:30616"/>
        <dbReference type="ChEBI" id="CHEBI:456215"/>
        <dbReference type="ChEBI" id="CHEBI:456216"/>
        <dbReference type="EC" id="2.7.4.3"/>
    </reaction>
</comment>
<dbReference type="Pfam" id="PF13238">
    <property type="entry name" value="AAA_18"/>
    <property type="match status" value="1"/>
</dbReference>
<reference evidence="11 12" key="1">
    <citation type="submission" date="2023-01" db="EMBL/GenBank/DDBJ databases">
        <authorList>
            <person name="Kreplak J."/>
        </authorList>
    </citation>
    <scope>NUCLEOTIDE SEQUENCE [LARGE SCALE GENOMIC DNA]</scope>
</reference>
<evidence type="ECO:0000256" key="3">
    <source>
        <dbReference type="ARBA" id="ARBA00022517"/>
    </source>
</evidence>
<proteinExistence type="inferred from homology"/>
<comment type="subunit">
    <text evidence="10">Interacts with small ribosomal subunit protein uS11. Not a structural component of 43S pre-ribosomes, but transiently interacts with them by binding to uS11.</text>
</comment>
<dbReference type="GO" id="GO:0005524">
    <property type="term" value="F:ATP binding"/>
    <property type="evidence" value="ECO:0007669"/>
    <property type="project" value="UniProtKB-KW"/>
</dbReference>
<feature type="binding site" evidence="10">
    <location>
        <position position="69"/>
    </location>
    <ligand>
        <name>ATP</name>
        <dbReference type="ChEBI" id="CHEBI:30616"/>
    </ligand>
</feature>
<feature type="region of interest" description="LID" evidence="10">
    <location>
        <begin position="162"/>
        <end position="172"/>
    </location>
</feature>
<dbReference type="Gene3D" id="3.40.50.300">
    <property type="entry name" value="P-loop containing nucleotide triphosphate hydrolases"/>
    <property type="match status" value="1"/>
</dbReference>
<organism evidence="11 12">
    <name type="scientific">Vicia faba</name>
    <name type="common">Broad bean</name>
    <name type="synonym">Faba vulgaris</name>
    <dbReference type="NCBI Taxonomy" id="3906"/>
    <lineage>
        <taxon>Eukaryota</taxon>
        <taxon>Viridiplantae</taxon>
        <taxon>Streptophyta</taxon>
        <taxon>Embryophyta</taxon>
        <taxon>Tracheophyta</taxon>
        <taxon>Spermatophyta</taxon>
        <taxon>Magnoliopsida</taxon>
        <taxon>eudicotyledons</taxon>
        <taxon>Gunneridae</taxon>
        <taxon>Pentapetalae</taxon>
        <taxon>rosids</taxon>
        <taxon>fabids</taxon>
        <taxon>Fabales</taxon>
        <taxon>Fabaceae</taxon>
        <taxon>Papilionoideae</taxon>
        <taxon>50 kb inversion clade</taxon>
        <taxon>NPAAA clade</taxon>
        <taxon>Hologalegina</taxon>
        <taxon>IRL clade</taxon>
        <taxon>Fabeae</taxon>
        <taxon>Vicia</taxon>
    </lineage>
</organism>
<evidence type="ECO:0000256" key="4">
    <source>
        <dbReference type="ARBA" id="ARBA00022552"/>
    </source>
</evidence>
<sequence length="222" mass="25126">MFLHLQRNRFCQLPPQKIMGKALFMFDYQAISPPSAAAGILTVAPSSYRSLIMVGKRPNILVTGTPGTGKTTTATALAEATQLRHINIGELVKEKNLHDGWDDELDSYILNEDLVCDELEDVMEEGGNIVDYHGCDFFPERWFDYVVVLQTDNTILFDRLTKRGYKESKLSNNVESEIFQVLLEEAKESYAEDKVIALKSNTIEDIDSNVATLTDWVRNWSL</sequence>
<evidence type="ECO:0000256" key="7">
    <source>
        <dbReference type="ARBA" id="ARBA00022777"/>
    </source>
</evidence>
<feature type="region of interest" description="NMPbind" evidence="10">
    <location>
        <begin position="87"/>
        <end position="110"/>
    </location>
</feature>
<comment type="subcellular location">
    <subcellularLocation>
        <location evidence="10">Cytoplasm</location>
    </subcellularLocation>
    <subcellularLocation>
        <location evidence="10">Nucleus</location>
    </subcellularLocation>
</comment>
<dbReference type="GO" id="GO:0042274">
    <property type="term" value="P:ribosomal small subunit biogenesis"/>
    <property type="evidence" value="ECO:0007669"/>
    <property type="project" value="UniProtKB-UniRule"/>
</dbReference>
<dbReference type="PANTHER" id="PTHR12595">
    <property type="entry name" value="POS9-ACTIVATING FACTOR FAP7-RELATED"/>
    <property type="match status" value="1"/>
</dbReference>
<dbReference type="GO" id="GO:0006364">
    <property type="term" value="P:rRNA processing"/>
    <property type="evidence" value="ECO:0007669"/>
    <property type="project" value="UniProtKB-KW"/>
</dbReference>
<evidence type="ECO:0000256" key="2">
    <source>
        <dbReference type="ARBA" id="ARBA00022490"/>
    </source>
</evidence>
<accession>A0AAV0YPA3</accession>
<dbReference type="AlphaFoldDB" id="A0AAV0YPA3"/>
<keyword evidence="2 10" id="KW-0963">Cytoplasm</keyword>
<comment type="function">
    <text evidence="10">Broad-specificity nucleoside monophosphate (NMP) kinase that catalyzes the reversible transfer of the terminal phosphate group between nucleoside triphosphates and monophosphates. Has also ATPase activity. Involved in the late cytoplasmic maturation steps of the 40S ribosomal particles, specifically 18S rRNA maturation. While NMP activity is not required for ribosome maturation, ATPase activity is. Associates transiently with small ribosomal subunit protein uS11. ATP hydrolysis breaks the interaction with uS11. May temporarily remove uS11 from the ribosome to enable a conformational change of the ribosomal RNA that is needed for the final maturation step of the small ribosomal subunit. Its NMP activity may have a role in nuclear energy homeostasis.</text>
</comment>
<dbReference type="InterPro" id="IPR027417">
    <property type="entry name" value="P-loop_NTPase"/>
</dbReference>
<comment type="similarity">
    <text evidence="10">Belongs to the adenylate kinase family. AK6 subfamily.</text>
</comment>
<evidence type="ECO:0000256" key="5">
    <source>
        <dbReference type="ARBA" id="ARBA00022679"/>
    </source>
</evidence>
<protein>
    <recommendedName>
        <fullName evidence="10">Adenylate kinase isoenzyme 6 homolog</fullName>
        <shortName evidence="10">AK6</shortName>
        <ecNumber evidence="10">2.7.4.3</ecNumber>
    </recommendedName>
    <alternativeName>
        <fullName evidence="10">Dual activity adenylate kinase/ATPase</fullName>
        <shortName evidence="10">AK/ATPase</shortName>
    </alternativeName>
</protein>
<keyword evidence="8 10" id="KW-0067">ATP-binding</keyword>
<dbReference type="PANTHER" id="PTHR12595:SF0">
    <property type="entry name" value="ADENYLATE KINASE ISOENZYME 6"/>
    <property type="match status" value="1"/>
</dbReference>
<keyword evidence="6 10" id="KW-0547">Nucleotide-binding</keyword>
<gene>
    <name evidence="11" type="ORF">VFH_I262880</name>
</gene>
<evidence type="ECO:0000256" key="9">
    <source>
        <dbReference type="ARBA" id="ARBA00023242"/>
    </source>
</evidence>
<evidence type="ECO:0000313" key="12">
    <source>
        <dbReference type="Proteomes" id="UP001157006"/>
    </source>
</evidence>
<evidence type="ECO:0000256" key="6">
    <source>
        <dbReference type="ARBA" id="ARBA00022741"/>
    </source>
</evidence>
<feature type="binding site" evidence="10">
    <location>
        <position position="70"/>
    </location>
    <ligand>
        <name>ATP</name>
        <dbReference type="ChEBI" id="CHEBI:30616"/>
    </ligand>
</feature>
<feature type="binding site" evidence="10">
    <location>
        <position position="67"/>
    </location>
    <ligand>
        <name>ATP</name>
        <dbReference type="ChEBI" id="CHEBI:30616"/>
    </ligand>
</feature>
<evidence type="ECO:0000256" key="8">
    <source>
        <dbReference type="ARBA" id="ARBA00022840"/>
    </source>
</evidence>
<feature type="binding site" evidence="10">
    <location>
        <position position="72"/>
    </location>
    <ligand>
        <name>ATP</name>
        <dbReference type="ChEBI" id="CHEBI:30616"/>
    </ligand>
</feature>
<keyword evidence="7 10" id="KW-0418">Kinase</keyword>
<feature type="binding site" evidence="10">
    <location>
        <position position="71"/>
    </location>
    <ligand>
        <name>ATP</name>
        <dbReference type="ChEBI" id="CHEBI:30616"/>
    </ligand>
</feature>
<keyword evidence="3 10" id="KW-0690">Ribosome biogenesis</keyword>
<dbReference type="GO" id="GO:0005737">
    <property type="term" value="C:cytoplasm"/>
    <property type="evidence" value="ECO:0007669"/>
    <property type="project" value="UniProtKB-SubCell"/>
</dbReference>
<evidence type="ECO:0000256" key="1">
    <source>
        <dbReference type="ARBA" id="ARBA00000582"/>
    </source>
</evidence>